<evidence type="ECO:0000313" key="2">
    <source>
        <dbReference type="Proteomes" id="UP000828048"/>
    </source>
</evidence>
<accession>A0ACB7XZ80</accession>
<dbReference type="EMBL" id="CM037155">
    <property type="protein sequence ID" value="KAH7846578.1"/>
    <property type="molecule type" value="Genomic_DNA"/>
</dbReference>
<evidence type="ECO:0000313" key="1">
    <source>
        <dbReference type="EMBL" id="KAH7846578.1"/>
    </source>
</evidence>
<name>A0ACB7XZ80_9ERIC</name>
<sequence length="401" mass="44223">MEDDSLPLSRTAAVIKTWNPCSAALSRPLFTSTDEQHDGPMTTPCIVTGANAIREMIRVARFKISHSLAYVAFYQGDEILALLPGTIIRSDGVVATCASHLRFSTTRELRVMVTVKAQNGPQHWIQAHEGALLDADLSSNLAFIKFTPGQQPNLAEFGKPSGCEGVAVGCISRGPRLDDTDFKYLPAYIGSMATTPGQDISANVQGDDSVIGGPLVQPRRGLVGVIHYANGRQIKATPIDEVLKCLERLEKREQDPKSIAKSFGDIDLEARPEIEPIHLDDENAFEDIFKDKNTRKQSACSSGTSSQPRAHCKRDRDTCDEESDIKAILDKLGQVADAITRLTWDRLDVQALHDEVMKMEGFDEAFLGSAFDYLVENERLGKAFMAKSINLRKIWLEKFSV</sequence>
<proteinExistence type="predicted"/>
<protein>
    <submittedName>
        <fullName evidence="1">Uncharacterized protein</fullName>
    </submittedName>
</protein>
<gene>
    <name evidence="1" type="ORF">Vadar_015702</name>
</gene>
<keyword evidence="2" id="KW-1185">Reference proteome</keyword>
<reference evidence="1 2" key="1">
    <citation type="journal article" date="2021" name="Hortic Res">
        <title>High-quality reference genome and annotation aids understanding of berry development for evergreen blueberry (Vaccinium darrowii).</title>
        <authorList>
            <person name="Yu J."/>
            <person name="Hulse-Kemp A.M."/>
            <person name="Babiker E."/>
            <person name="Staton M."/>
        </authorList>
    </citation>
    <scope>NUCLEOTIDE SEQUENCE [LARGE SCALE GENOMIC DNA]</scope>
    <source>
        <strain evidence="2">cv. NJ 8807/NJ 8810</strain>
        <tissue evidence="1">Young leaf</tissue>
    </source>
</reference>
<dbReference type="Proteomes" id="UP000828048">
    <property type="component" value="Chromosome 5"/>
</dbReference>
<comment type="caution">
    <text evidence="1">The sequence shown here is derived from an EMBL/GenBank/DDBJ whole genome shotgun (WGS) entry which is preliminary data.</text>
</comment>
<organism evidence="1 2">
    <name type="scientific">Vaccinium darrowii</name>
    <dbReference type="NCBI Taxonomy" id="229202"/>
    <lineage>
        <taxon>Eukaryota</taxon>
        <taxon>Viridiplantae</taxon>
        <taxon>Streptophyta</taxon>
        <taxon>Embryophyta</taxon>
        <taxon>Tracheophyta</taxon>
        <taxon>Spermatophyta</taxon>
        <taxon>Magnoliopsida</taxon>
        <taxon>eudicotyledons</taxon>
        <taxon>Gunneridae</taxon>
        <taxon>Pentapetalae</taxon>
        <taxon>asterids</taxon>
        <taxon>Ericales</taxon>
        <taxon>Ericaceae</taxon>
        <taxon>Vaccinioideae</taxon>
        <taxon>Vaccinieae</taxon>
        <taxon>Vaccinium</taxon>
    </lineage>
</organism>